<name>A0A4S5EPA0_9ACTN</name>
<dbReference type="GO" id="GO:0018580">
    <property type="term" value="F:nitronate monooxygenase activity"/>
    <property type="evidence" value="ECO:0007669"/>
    <property type="project" value="InterPro"/>
</dbReference>
<comment type="caution">
    <text evidence="4">The sequence shown here is derived from an EMBL/GenBank/DDBJ whole genome shotgun (WGS) entry which is preliminary data.</text>
</comment>
<gene>
    <name evidence="4" type="ORF">E7Y31_13375</name>
</gene>
<feature type="non-terminal residue" evidence="4">
    <location>
        <position position="1"/>
    </location>
</feature>
<protein>
    <submittedName>
        <fullName evidence="4">Nitronate monooxygenase</fullName>
    </submittedName>
</protein>
<dbReference type="CDD" id="cd04730">
    <property type="entry name" value="NPD_like"/>
    <property type="match status" value="1"/>
</dbReference>
<keyword evidence="1" id="KW-0285">Flavoprotein</keyword>
<dbReference type="InterPro" id="IPR004136">
    <property type="entry name" value="NMO"/>
</dbReference>
<evidence type="ECO:0000256" key="1">
    <source>
        <dbReference type="ARBA" id="ARBA00022630"/>
    </source>
</evidence>
<dbReference type="PANTHER" id="PTHR32332:SF20">
    <property type="entry name" value="2-NITROPROPANE DIOXYGENASE-LIKE PROTEIN"/>
    <property type="match status" value="1"/>
</dbReference>
<proteinExistence type="predicted"/>
<dbReference type="InterPro" id="IPR013785">
    <property type="entry name" value="Aldolase_TIM"/>
</dbReference>
<sequence>ITSAGDPRVMTGRLHDAGMTVFHVVGSLRNALKAADAGVDGVIVEGGGFKNPQAASTLVLLPLVASRVRLPIIAAGGICDGPSMAAALVLGAQGVQMGTRMLTSAESPIHDNLKNAVVGADETATVMLSVRGLPTMRVLRTPTAERALATGRSDVGLDGIPALYFTGDLAASMANTGQMAGRIAQVEAVADIIDQTWAGARAALDDARARLDV</sequence>
<dbReference type="PANTHER" id="PTHR32332">
    <property type="entry name" value="2-NITROPROPANE DIOXYGENASE"/>
    <property type="match status" value="1"/>
</dbReference>
<organism evidence="4 5">
    <name type="scientific">Candidatus Frankia alpina</name>
    <dbReference type="NCBI Taxonomy" id="2699483"/>
    <lineage>
        <taxon>Bacteria</taxon>
        <taxon>Bacillati</taxon>
        <taxon>Actinomycetota</taxon>
        <taxon>Actinomycetes</taxon>
        <taxon>Frankiales</taxon>
        <taxon>Frankiaceae</taxon>
        <taxon>Frankia</taxon>
    </lineage>
</organism>
<keyword evidence="3" id="KW-0560">Oxidoreductase</keyword>
<keyword evidence="4" id="KW-0503">Monooxygenase</keyword>
<reference evidence="4 5" key="1">
    <citation type="submission" date="2019-04" db="EMBL/GenBank/DDBJ databases">
        <title>Draft genome sequences for three unisolated Alnus-infective Frankia Sp+ strains, AgTrS, AiOr and AvVan, the first sequenced Frankia strains able to sporulate in-planta.</title>
        <authorList>
            <person name="Bethencourt L."/>
            <person name="Vautrin F."/>
            <person name="Taib N."/>
            <person name="Dubost A."/>
            <person name="Castro-Garcia L."/>
            <person name="Imbaud O."/>
            <person name="Abrouk D."/>
            <person name="Fournier P."/>
            <person name="Briolay J."/>
            <person name="Nguyen A."/>
            <person name="Normand P."/>
            <person name="Fernandez M.P."/>
            <person name="Brochier-Armanet C."/>
            <person name="Herrera-Belaroussi A."/>
        </authorList>
    </citation>
    <scope>NUCLEOTIDE SEQUENCE [LARGE SCALE GENOMIC DNA]</scope>
    <source>
        <strain evidence="4 5">AvVan</strain>
    </source>
</reference>
<keyword evidence="2" id="KW-0288">FMN</keyword>
<dbReference type="RefSeq" id="WP_136448438.1">
    <property type="nucleotide sequence ID" value="NZ_SSXH01000315.1"/>
</dbReference>
<evidence type="ECO:0000313" key="5">
    <source>
        <dbReference type="Proteomes" id="UP000305282"/>
    </source>
</evidence>
<dbReference type="AlphaFoldDB" id="A0A4S5EPA0"/>
<dbReference type="SUPFAM" id="SSF51412">
    <property type="entry name" value="Inosine monophosphate dehydrogenase (IMPDH)"/>
    <property type="match status" value="1"/>
</dbReference>
<dbReference type="Gene3D" id="3.20.20.70">
    <property type="entry name" value="Aldolase class I"/>
    <property type="match status" value="1"/>
</dbReference>
<accession>A0A4S5EPA0</accession>
<evidence type="ECO:0000256" key="3">
    <source>
        <dbReference type="ARBA" id="ARBA00023002"/>
    </source>
</evidence>
<dbReference type="EMBL" id="SSXH01000315">
    <property type="protein sequence ID" value="THJ74124.1"/>
    <property type="molecule type" value="Genomic_DNA"/>
</dbReference>
<dbReference type="OrthoDB" id="9778912at2"/>
<evidence type="ECO:0000256" key="2">
    <source>
        <dbReference type="ARBA" id="ARBA00022643"/>
    </source>
</evidence>
<keyword evidence="5" id="KW-1185">Reference proteome</keyword>
<dbReference type="Proteomes" id="UP000305282">
    <property type="component" value="Unassembled WGS sequence"/>
</dbReference>
<dbReference type="Pfam" id="PF03060">
    <property type="entry name" value="NMO"/>
    <property type="match status" value="1"/>
</dbReference>
<evidence type="ECO:0000313" key="4">
    <source>
        <dbReference type="EMBL" id="THJ74124.1"/>
    </source>
</evidence>